<name>A0A7C8I7A5_9PLEO</name>
<dbReference type="AlphaFoldDB" id="A0A7C8I7A5"/>
<evidence type="ECO:0000313" key="2">
    <source>
        <dbReference type="EMBL" id="KAF2872469.1"/>
    </source>
</evidence>
<feature type="compositionally biased region" description="Basic and acidic residues" evidence="1">
    <location>
        <begin position="60"/>
        <end position="70"/>
    </location>
</feature>
<reference evidence="2 3" key="1">
    <citation type="submission" date="2020-01" db="EMBL/GenBank/DDBJ databases">
        <authorList>
            <consortium name="DOE Joint Genome Institute"/>
            <person name="Haridas S."/>
            <person name="Albert R."/>
            <person name="Binder M."/>
            <person name="Bloem J."/>
            <person name="Labutti K."/>
            <person name="Salamov A."/>
            <person name="Andreopoulos B."/>
            <person name="Baker S.E."/>
            <person name="Barry K."/>
            <person name="Bills G."/>
            <person name="Bluhm B.H."/>
            <person name="Cannon C."/>
            <person name="Castanera R."/>
            <person name="Culley D.E."/>
            <person name="Daum C."/>
            <person name="Ezra D."/>
            <person name="Gonzalez J.B."/>
            <person name="Henrissat B."/>
            <person name="Kuo A."/>
            <person name="Liang C."/>
            <person name="Lipzen A."/>
            <person name="Lutzoni F."/>
            <person name="Magnuson J."/>
            <person name="Mondo S."/>
            <person name="Nolan M."/>
            <person name="Ohm R."/>
            <person name="Pangilinan J."/>
            <person name="Park H.-J.H."/>
            <person name="Ramirez L."/>
            <person name="Alfaro M."/>
            <person name="Sun H."/>
            <person name="Tritt A."/>
            <person name="Yoshinaga Y."/>
            <person name="Zwiers L.-H.L."/>
            <person name="Turgeon B.G."/>
            <person name="Goodwin S.B."/>
            <person name="Spatafora J.W."/>
            <person name="Crous P.W."/>
            <person name="Grigoriev I.V."/>
        </authorList>
    </citation>
    <scope>NUCLEOTIDE SEQUENCE [LARGE SCALE GENOMIC DNA]</scope>
    <source>
        <strain evidence="2 3">CBS 611.86</strain>
    </source>
</reference>
<evidence type="ECO:0000313" key="3">
    <source>
        <dbReference type="Proteomes" id="UP000481861"/>
    </source>
</evidence>
<protein>
    <submittedName>
        <fullName evidence="2">Uncharacterized protein</fullName>
    </submittedName>
</protein>
<accession>A0A7C8I7A5</accession>
<feature type="compositionally biased region" description="Basic residues" evidence="1">
    <location>
        <begin position="1"/>
        <end position="12"/>
    </location>
</feature>
<evidence type="ECO:0000256" key="1">
    <source>
        <dbReference type="SAM" id="MobiDB-lite"/>
    </source>
</evidence>
<dbReference type="Proteomes" id="UP000481861">
    <property type="component" value="Unassembled WGS sequence"/>
</dbReference>
<feature type="region of interest" description="Disordered" evidence="1">
    <location>
        <begin position="1"/>
        <end position="78"/>
    </location>
</feature>
<gene>
    <name evidence="2" type="ORF">BDV95DRAFT_593837</name>
</gene>
<dbReference type="EMBL" id="JAADJZ010000009">
    <property type="protein sequence ID" value="KAF2872469.1"/>
    <property type="molecule type" value="Genomic_DNA"/>
</dbReference>
<organism evidence="2 3">
    <name type="scientific">Massariosphaeria phaeospora</name>
    <dbReference type="NCBI Taxonomy" id="100035"/>
    <lineage>
        <taxon>Eukaryota</taxon>
        <taxon>Fungi</taxon>
        <taxon>Dikarya</taxon>
        <taxon>Ascomycota</taxon>
        <taxon>Pezizomycotina</taxon>
        <taxon>Dothideomycetes</taxon>
        <taxon>Pleosporomycetidae</taxon>
        <taxon>Pleosporales</taxon>
        <taxon>Pleosporales incertae sedis</taxon>
        <taxon>Massariosphaeria</taxon>
    </lineage>
</organism>
<proteinExistence type="predicted"/>
<keyword evidence="3" id="KW-1185">Reference proteome</keyword>
<feature type="compositionally biased region" description="Polar residues" evidence="1">
    <location>
        <begin position="30"/>
        <end position="43"/>
    </location>
</feature>
<comment type="caution">
    <text evidence="2">The sequence shown here is derived from an EMBL/GenBank/DDBJ whole genome shotgun (WGS) entry which is preliminary data.</text>
</comment>
<sequence>MRTHYSQHHARLNRVTLPLSPHPKRGLPHPTTQPSPAHSSTYVTHVVYAFSTPQPPQAQQREHEDPEERGAVSFDTMDGMRTAGFSTILVLGGMCGRGGGGVFKGGKAGEHE</sequence>